<keyword evidence="2" id="KW-1185">Reference proteome</keyword>
<evidence type="ECO:0000313" key="2">
    <source>
        <dbReference type="Proteomes" id="UP000237755"/>
    </source>
</evidence>
<dbReference type="RefSeq" id="WP_104475850.1">
    <property type="nucleotide sequence ID" value="NZ_MPZN01000037.1"/>
</dbReference>
<evidence type="ECO:0000313" key="1">
    <source>
        <dbReference type="EMBL" id="PPL17492.1"/>
    </source>
</evidence>
<comment type="caution">
    <text evidence="1">The sequence shown here is derived from an EMBL/GenBank/DDBJ whole genome shotgun (WGS) entry which is preliminary data.</text>
</comment>
<organism evidence="1 2">
    <name type="scientific">Microterricola pindariensis</name>
    <dbReference type="NCBI Taxonomy" id="478010"/>
    <lineage>
        <taxon>Bacteria</taxon>
        <taxon>Bacillati</taxon>
        <taxon>Actinomycetota</taxon>
        <taxon>Actinomycetes</taxon>
        <taxon>Micrococcales</taxon>
        <taxon>Microbacteriaceae</taxon>
        <taxon>Microterricola</taxon>
    </lineage>
</organism>
<name>A0ABX5AV18_9MICO</name>
<proteinExistence type="predicted"/>
<dbReference type="EMBL" id="MPZN01000037">
    <property type="protein sequence ID" value="PPL17492.1"/>
    <property type="molecule type" value="Genomic_DNA"/>
</dbReference>
<sequence>MPAEPAHRLQLTLKRPLFSWRSKPTVVIAGRGQPAQWGVGTWQLPSAGERVGASGVLQVFVFNRLWRYGTAVHVFAETPPAALVYTPPLLPFLPGRLRAASAR</sequence>
<protein>
    <submittedName>
        <fullName evidence="1">Uncharacterized protein</fullName>
    </submittedName>
</protein>
<accession>A0ABX5AV18</accession>
<dbReference type="Proteomes" id="UP000237755">
    <property type="component" value="Unassembled WGS sequence"/>
</dbReference>
<gene>
    <name evidence="1" type="ORF">GY24_11435</name>
</gene>
<reference evidence="1 2" key="1">
    <citation type="journal article" date="2008" name="Int. J. Syst. Evol. Microbiol.">
        <title>Leifsonia pindariensis sp. nov., isolated from the Pindari glacier of the Indian Himalayas, and emended description of the genus Leifsonia.</title>
        <authorList>
            <person name="Reddy G.S."/>
            <person name="Prabagaran S.R."/>
            <person name="Shivaji S."/>
        </authorList>
    </citation>
    <scope>NUCLEOTIDE SEQUENCE [LARGE SCALE GENOMIC DNA]</scope>
    <source>
        <strain evidence="1 2">PON 10</strain>
    </source>
</reference>